<name>A0A3B1A0J1_9ZZZZ</name>
<dbReference type="AlphaFoldDB" id="A0A3B1A0J1"/>
<comment type="cofactor">
    <cofactor evidence="1">
        <name>a divalent metal cation</name>
        <dbReference type="ChEBI" id="CHEBI:60240"/>
    </cofactor>
</comment>
<dbReference type="SUPFAM" id="SSF52972">
    <property type="entry name" value="ITPase-like"/>
    <property type="match status" value="1"/>
</dbReference>
<evidence type="ECO:0000256" key="2">
    <source>
        <dbReference type="ARBA" id="ARBA00022801"/>
    </source>
</evidence>
<organism evidence="3">
    <name type="scientific">hydrothermal vent metagenome</name>
    <dbReference type="NCBI Taxonomy" id="652676"/>
    <lineage>
        <taxon>unclassified sequences</taxon>
        <taxon>metagenomes</taxon>
        <taxon>ecological metagenomes</taxon>
    </lineage>
</organism>
<dbReference type="InterPro" id="IPR029001">
    <property type="entry name" value="ITPase-like_fam"/>
</dbReference>
<gene>
    <name evidence="3" type="ORF">MNBD_GAMMA22-1514</name>
</gene>
<dbReference type="CDD" id="cd00555">
    <property type="entry name" value="Maf"/>
    <property type="match status" value="1"/>
</dbReference>
<reference evidence="3" key="1">
    <citation type="submission" date="2018-06" db="EMBL/GenBank/DDBJ databases">
        <authorList>
            <person name="Zhirakovskaya E."/>
        </authorList>
    </citation>
    <scope>NUCLEOTIDE SEQUENCE</scope>
</reference>
<dbReference type="HAMAP" id="MF_00528">
    <property type="entry name" value="Maf"/>
    <property type="match status" value="1"/>
</dbReference>
<dbReference type="GO" id="GO:0047429">
    <property type="term" value="F:nucleoside triphosphate diphosphatase activity"/>
    <property type="evidence" value="ECO:0007669"/>
    <property type="project" value="InterPro"/>
</dbReference>
<accession>A0A3B1A0J1</accession>
<dbReference type="PANTHER" id="PTHR43213:SF5">
    <property type="entry name" value="BIFUNCTIONAL DTTP_UTP PYROPHOSPHATASE_METHYLTRANSFERASE PROTEIN-RELATED"/>
    <property type="match status" value="1"/>
</dbReference>
<dbReference type="Gene3D" id="3.90.950.10">
    <property type="match status" value="1"/>
</dbReference>
<proteinExistence type="inferred from homology"/>
<sequence length="206" mass="22706">MADTKTQLYLASKSPRRRQLLEQMGVNFAQINVDVLEDRLHQEKPQDYVSRIALEKARAGSRVTNLDKSIPILGADTIVVIDNQILGKPADFNDAIGVLTQLSGRTHKVLTAISVIHDKAWSSISETAVSFRDLSDSEIEAYCFSNEPWDKAGGYAIQGKAAIFVKEIKGSYSGVMGLPIFETAQCLQNTGLQILGTNDINMEIYE</sequence>
<dbReference type="PIRSF" id="PIRSF006305">
    <property type="entry name" value="Maf"/>
    <property type="match status" value="1"/>
</dbReference>
<keyword evidence="2" id="KW-0378">Hydrolase</keyword>
<dbReference type="EMBL" id="UOFS01000039">
    <property type="protein sequence ID" value="VAW99385.1"/>
    <property type="molecule type" value="Genomic_DNA"/>
</dbReference>
<dbReference type="NCBIfam" id="TIGR00172">
    <property type="entry name" value="maf"/>
    <property type="match status" value="1"/>
</dbReference>
<dbReference type="InterPro" id="IPR003697">
    <property type="entry name" value="Maf-like"/>
</dbReference>
<evidence type="ECO:0000313" key="3">
    <source>
        <dbReference type="EMBL" id="VAW99385.1"/>
    </source>
</evidence>
<evidence type="ECO:0000256" key="1">
    <source>
        <dbReference type="ARBA" id="ARBA00001968"/>
    </source>
</evidence>
<protein>
    <submittedName>
        <fullName evidence="3">Septum formation protein Maf</fullName>
    </submittedName>
</protein>
<dbReference type="Pfam" id="PF02545">
    <property type="entry name" value="Maf"/>
    <property type="match status" value="1"/>
</dbReference>
<dbReference type="PANTHER" id="PTHR43213">
    <property type="entry name" value="BIFUNCTIONAL DTTP/UTP PYROPHOSPHATASE/METHYLTRANSFERASE PROTEIN-RELATED"/>
    <property type="match status" value="1"/>
</dbReference>